<dbReference type="InterPro" id="IPR003593">
    <property type="entry name" value="AAA+_ATPase"/>
</dbReference>
<dbReference type="AlphaFoldDB" id="A0A7X1B0Z2"/>
<dbReference type="Proteomes" id="UP000525652">
    <property type="component" value="Unassembled WGS sequence"/>
</dbReference>
<name>A0A7X1B0Z2_9BACT</name>
<dbReference type="PROSITE" id="PS50893">
    <property type="entry name" value="ABC_TRANSPORTER_2"/>
    <property type="match status" value="1"/>
</dbReference>
<dbReference type="Pfam" id="PF00005">
    <property type="entry name" value="ABC_tran"/>
    <property type="match status" value="1"/>
</dbReference>
<dbReference type="InterPro" id="IPR017871">
    <property type="entry name" value="ABC_transporter-like_CS"/>
</dbReference>
<dbReference type="CDD" id="cd03235">
    <property type="entry name" value="ABC_Metallic_Cations"/>
    <property type="match status" value="1"/>
</dbReference>
<protein>
    <submittedName>
        <fullName evidence="6">ABC transporter ATP-binding protein</fullName>
    </submittedName>
</protein>
<gene>
    <name evidence="6" type="ORF">H5P30_11865</name>
</gene>
<dbReference type="GO" id="GO:0016887">
    <property type="term" value="F:ATP hydrolysis activity"/>
    <property type="evidence" value="ECO:0007669"/>
    <property type="project" value="InterPro"/>
</dbReference>
<evidence type="ECO:0000313" key="6">
    <source>
        <dbReference type="EMBL" id="MBC2602475.1"/>
    </source>
</evidence>
<feature type="domain" description="ABC transporter" evidence="5">
    <location>
        <begin position="9"/>
        <end position="240"/>
    </location>
</feature>
<dbReference type="PANTHER" id="PTHR42734:SF5">
    <property type="entry name" value="IRON TRANSPORT SYSTEM ATP-BINDING PROTEIN HI_0361-RELATED"/>
    <property type="match status" value="1"/>
</dbReference>
<dbReference type="InterPro" id="IPR003439">
    <property type="entry name" value="ABC_transporter-like_ATP-bd"/>
</dbReference>
<dbReference type="PANTHER" id="PTHR42734">
    <property type="entry name" value="METAL TRANSPORT SYSTEM ATP-BINDING PROTEIN TM_0124-RELATED"/>
    <property type="match status" value="1"/>
</dbReference>
<evidence type="ECO:0000256" key="4">
    <source>
        <dbReference type="ARBA" id="ARBA00022840"/>
    </source>
</evidence>
<comment type="caution">
    <text evidence="6">The sequence shown here is derived from an EMBL/GenBank/DDBJ whole genome shotgun (WGS) entry which is preliminary data.</text>
</comment>
<evidence type="ECO:0000256" key="2">
    <source>
        <dbReference type="ARBA" id="ARBA00022448"/>
    </source>
</evidence>
<evidence type="ECO:0000259" key="5">
    <source>
        <dbReference type="PROSITE" id="PS50893"/>
    </source>
</evidence>
<comment type="similarity">
    <text evidence="1">Belongs to the ABC transporter superfamily.</text>
</comment>
<dbReference type="RefSeq" id="WP_185693158.1">
    <property type="nucleotide sequence ID" value="NZ_JACHVA010000092.1"/>
</dbReference>
<dbReference type="GO" id="GO:0005524">
    <property type="term" value="F:ATP binding"/>
    <property type="evidence" value="ECO:0007669"/>
    <property type="project" value="UniProtKB-KW"/>
</dbReference>
<keyword evidence="2" id="KW-0813">Transport</keyword>
<accession>A0A7X1B0Z2</accession>
<evidence type="ECO:0000256" key="3">
    <source>
        <dbReference type="ARBA" id="ARBA00022741"/>
    </source>
</evidence>
<dbReference type="InterPro" id="IPR050153">
    <property type="entry name" value="Metal_Ion_Import_ABC"/>
</dbReference>
<proteinExistence type="inferred from homology"/>
<keyword evidence="7" id="KW-1185">Reference proteome</keyword>
<dbReference type="InterPro" id="IPR027417">
    <property type="entry name" value="P-loop_NTPase"/>
</dbReference>
<keyword evidence="4 6" id="KW-0067">ATP-binding</keyword>
<keyword evidence="3" id="KW-0547">Nucleotide-binding</keyword>
<dbReference type="SUPFAM" id="SSF52540">
    <property type="entry name" value="P-loop containing nucleoside triphosphate hydrolases"/>
    <property type="match status" value="1"/>
</dbReference>
<dbReference type="Gene3D" id="3.40.50.300">
    <property type="entry name" value="P-loop containing nucleotide triphosphate hydrolases"/>
    <property type="match status" value="1"/>
</dbReference>
<evidence type="ECO:0000256" key="1">
    <source>
        <dbReference type="ARBA" id="ARBA00005417"/>
    </source>
</evidence>
<organism evidence="6 7">
    <name type="scientific">Puniceicoccus vermicola</name>
    <dbReference type="NCBI Taxonomy" id="388746"/>
    <lineage>
        <taxon>Bacteria</taxon>
        <taxon>Pseudomonadati</taxon>
        <taxon>Verrucomicrobiota</taxon>
        <taxon>Opitutia</taxon>
        <taxon>Puniceicoccales</taxon>
        <taxon>Puniceicoccaceae</taxon>
        <taxon>Puniceicoccus</taxon>
    </lineage>
</organism>
<dbReference type="SMART" id="SM00382">
    <property type="entry name" value="AAA"/>
    <property type="match status" value="1"/>
</dbReference>
<dbReference type="EMBL" id="JACHVA010000092">
    <property type="protein sequence ID" value="MBC2602475.1"/>
    <property type="molecule type" value="Genomic_DNA"/>
</dbReference>
<evidence type="ECO:0000313" key="7">
    <source>
        <dbReference type="Proteomes" id="UP000525652"/>
    </source>
</evidence>
<dbReference type="PROSITE" id="PS00211">
    <property type="entry name" value="ABC_TRANSPORTER_1"/>
    <property type="match status" value="1"/>
</dbReference>
<reference evidence="6 7" key="1">
    <citation type="submission" date="2020-07" db="EMBL/GenBank/DDBJ databases">
        <authorList>
            <person name="Feng X."/>
        </authorList>
    </citation>
    <scope>NUCLEOTIDE SEQUENCE [LARGE SCALE GENOMIC DNA]</scope>
    <source>
        <strain evidence="6 7">JCM14086</strain>
    </source>
</reference>
<sequence>MKSTASGTLTVDDLHVHFKEICAVRDVTFEISTGETVAIVGRNGAGKSTFLKSLAGLIPDAAGVVLWNGSPLTKLMRRKLVAYLPQREEIDWSFPVTVRGLVDMGLYPLVGPWGRFTQAHRNATEEAMAKMGLEGLEDRRIGELSGGQQQRAFLARAIVGGARIVLLDEPFAGLDTKACRRLSQLIRSLAESGSLVLASHHDLKSIPETFQHTLLLRTRQLAFGSSEEVLTPENIKTAFE</sequence>